<dbReference type="Gene3D" id="3.30.70.1070">
    <property type="entry name" value="Sporulation related repeat"/>
    <property type="match status" value="1"/>
</dbReference>
<dbReference type="GO" id="GO:0032506">
    <property type="term" value="P:cytokinetic process"/>
    <property type="evidence" value="ECO:0007669"/>
    <property type="project" value="TreeGrafter"/>
</dbReference>
<dbReference type="OrthoDB" id="9181370at2"/>
<dbReference type="InterPro" id="IPR036680">
    <property type="entry name" value="SPOR-like_sf"/>
</dbReference>
<feature type="compositionally biased region" description="Low complexity" evidence="1">
    <location>
        <begin position="156"/>
        <end position="165"/>
    </location>
</feature>
<dbReference type="EMBL" id="QUSW01000001">
    <property type="protein sequence ID" value="RQP25667.1"/>
    <property type="molecule type" value="Genomic_DNA"/>
</dbReference>
<dbReference type="Proteomes" id="UP000267464">
    <property type="component" value="Unassembled WGS sequence"/>
</dbReference>
<reference evidence="4 5" key="2">
    <citation type="submission" date="2018-12" db="EMBL/GenBank/DDBJ databases">
        <title>Rhizobacter gummiphilus sp. nov., a rubber-degrading bacterium isolated from the soil of a botanical garden in Japan.</title>
        <authorList>
            <person name="Shunsuke S.S."/>
        </authorList>
    </citation>
    <scope>NUCLEOTIDE SEQUENCE [LARGE SCALE GENOMIC DNA]</scope>
    <source>
        <strain evidence="4 5">S-16</strain>
    </source>
</reference>
<organism evidence="4 5">
    <name type="scientific">Piscinibacter terrae</name>
    <dbReference type="NCBI Taxonomy" id="2496871"/>
    <lineage>
        <taxon>Bacteria</taxon>
        <taxon>Pseudomonadati</taxon>
        <taxon>Pseudomonadota</taxon>
        <taxon>Betaproteobacteria</taxon>
        <taxon>Burkholderiales</taxon>
        <taxon>Sphaerotilaceae</taxon>
        <taxon>Piscinibacter</taxon>
    </lineage>
</organism>
<sequence>MGLLSIFQRKSGDKASRAAADANPDSVQEARTRARRRLIGASVLVVIGVIGFPLVFETQPRPIPVDIPIEIPRKDVAPPLVMPPASRPARTAAAVPVEPAPAPVAASAPTEIVETQADAGREVVVPPSKPAASTAAAKPAASAAAVAVAAKPTAPASKPVVAAVKPEPRPAEAKPDAKPGDDGKRAQALLEGKPGDKKDGRFVVQVGSFAENTAAHEMRLKVEKLGIKTYAQVADTSQGHRIRVRVGPFASRDEAEKVQAKIKAAGEQAVVLTL</sequence>
<evidence type="ECO:0000256" key="2">
    <source>
        <dbReference type="SAM" id="Phobius"/>
    </source>
</evidence>
<dbReference type="InterPro" id="IPR052521">
    <property type="entry name" value="Cell_div_SPOR-domain"/>
</dbReference>
<dbReference type="GO" id="GO:0032153">
    <property type="term" value="C:cell division site"/>
    <property type="evidence" value="ECO:0007669"/>
    <property type="project" value="TreeGrafter"/>
</dbReference>
<feature type="compositionally biased region" description="Basic and acidic residues" evidence="1">
    <location>
        <begin position="166"/>
        <end position="185"/>
    </location>
</feature>
<proteinExistence type="predicted"/>
<protein>
    <submittedName>
        <fullName evidence="4">SPOR domain-containing protein</fullName>
    </submittedName>
</protein>
<dbReference type="GO" id="GO:0042834">
    <property type="term" value="F:peptidoglycan binding"/>
    <property type="evidence" value="ECO:0007669"/>
    <property type="project" value="InterPro"/>
</dbReference>
<keyword evidence="2" id="KW-0812">Transmembrane</keyword>
<keyword evidence="2" id="KW-1133">Transmembrane helix</keyword>
<dbReference type="PANTHER" id="PTHR38687:SF1">
    <property type="entry name" value="CELL DIVISION PROTEIN DEDD"/>
    <property type="match status" value="1"/>
</dbReference>
<evidence type="ECO:0000313" key="5">
    <source>
        <dbReference type="Proteomes" id="UP000267464"/>
    </source>
</evidence>
<keyword evidence="2" id="KW-0472">Membrane</keyword>
<feature type="domain" description="SPOR" evidence="3">
    <location>
        <begin position="196"/>
        <end position="274"/>
    </location>
</feature>
<evidence type="ECO:0000313" key="4">
    <source>
        <dbReference type="EMBL" id="RQP25667.1"/>
    </source>
</evidence>
<gene>
    <name evidence="4" type="ORF">DZC73_00910</name>
</gene>
<dbReference type="PANTHER" id="PTHR38687">
    <property type="entry name" value="CELL DIVISION PROTEIN DEDD-RELATED"/>
    <property type="match status" value="1"/>
</dbReference>
<dbReference type="AlphaFoldDB" id="A0A3N7HTM2"/>
<evidence type="ECO:0000256" key="1">
    <source>
        <dbReference type="SAM" id="MobiDB-lite"/>
    </source>
</evidence>
<reference evidence="4 5" key="1">
    <citation type="submission" date="2018-08" db="EMBL/GenBank/DDBJ databases">
        <authorList>
            <person name="Khan S.A."/>
            <person name="Jeon C.O."/>
            <person name="Chun B.H."/>
            <person name="Jeong S.E."/>
        </authorList>
    </citation>
    <scope>NUCLEOTIDE SEQUENCE [LARGE SCALE GENOMIC DNA]</scope>
    <source>
        <strain evidence="4 5">S-16</strain>
    </source>
</reference>
<accession>A0A3N7HTM2</accession>
<comment type="caution">
    <text evidence="4">The sequence shown here is derived from an EMBL/GenBank/DDBJ whole genome shotgun (WGS) entry which is preliminary data.</text>
</comment>
<evidence type="ECO:0000259" key="3">
    <source>
        <dbReference type="PROSITE" id="PS51724"/>
    </source>
</evidence>
<dbReference type="GO" id="GO:0030428">
    <property type="term" value="C:cell septum"/>
    <property type="evidence" value="ECO:0007669"/>
    <property type="project" value="TreeGrafter"/>
</dbReference>
<dbReference type="Pfam" id="PF05036">
    <property type="entry name" value="SPOR"/>
    <property type="match status" value="1"/>
</dbReference>
<feature type="region of interest" description="Disordered" evidence="1">
    <location>
        <begin position="156"/>
        <end position="197"/>
    </location>
</feature>
<dbReference type="InterPro" id="IPR007730">
    <property type="entry name" value="SPOR-like_dom"/>
</dbReference>
<dbReference type="PROSITE" id="PS51724">
    <property type="entry name" value="SPOR"/>
    <property type="match status" value="1"/>
</dbReference>
<feature type="transmembrane region" description="Helical" evidence="2">
    <location>
        <begin position="38"/>
        <end position="56"/>
    </location>
</feature>
<keyword evidence="5" id="KW-1185">Reference proteome</keyword>
<dbReference type="RefSeq" id="WP_124538321.1">
    <property type="nucleotide sequence ID" value="NZ_QUSW01000001.1"/>
</dbReference>
<dbReference type="SUPFAM" id="SSF110997">
    <property type="entry name" value="Sporulation related repeat"/>
    <property type="match status" value="1"/>
</dbReference>
<name>A0A3N7HTM2_9BURK</name>